<gene>
    <name evidence="9" type="ORF">APZ42_021576</name>
</gene>
<dbReference type="InterPro" id="IPR005522">
    <property type="entry name" value="IPK"/>
</dbReference>
<evidence type="ECO:0000256" key="1">
    <source>
        <dbReference type="ARBA" id="ARBA00007374"/>
    </source>
</evidence>
<dbReference type="GO" id="GO:0005634">
    <property type="term" value="C:nucleus"/>
    <property type="evidence" value="ECO:0007669"/>
    <property type="project" value="TreeGrafter"/>
</dbReference>
<evidence type="ECO:0000256" key="4">
    <source>
        <dbReference type="ARBA" id="ARBA00022777"/>
    </source>
</evidence>
<evidence type="ECO:0000256" key="6">
    <source>
        <dbReference type="ARBA" id="ARBA00036164"/>
    </source>
</evidence>
<dbReference type="GO" id="GO:0008440">
    <property type="term" value="F:inositol-1,4,5-trisphosphate 3-kinase activity"/>
    <property type="evidence" value="ECO:0007669"/>
    <property type="project" value="TreeGrafter"/>
</dbReference>
<keyword evidence="5" id="KW-0067">ATP-binding</keyword>
<dbReference type="OrthoDB" id="5958943at2759"/>
<keyword evidence="10" id="KW-1185">Reference proteome</keyword>
<evidence type="ECO:0000256" key="7">
    <source>
        <dbReference type="ARBA" id="ARBA00036525"/>
    </source>
</evidence>
<comment type="similarity">
    <text evidence="1 8">Belongs to the inositol phosphokinase (IPK) family.</text>
</comment>
<dbReference type="GO" id="GO:0051765">
    <property type="term" value="F:inositol tetrakisphosphate kinase activity"/>
    <property type="evidence" value="ECO:0007669"/>
    <property type="project" value="TreeGrafter"/>
</dbReference>
<dbReference type="STRING" id="35525.A0A0P5ZIN7"/>
<organism evidence="9 10">
    <name type="scientific">Daphnia magna</name>
    <dbReference type="NCBI Taxonomy" id="35525"/>
    <lineage>
        <taxon>Eukaryota</taxon>
        <taxon>Metazoa</taxon>
        <taxon>Ecdysozoa</taxon>
        <taxon>Arthropoda</taxon>
        <taxon>Crustacea</taxon>
        <taxon>Branchiopoda</taxon>
        <taxon>Diplostraca</taxon>
        <taxon>Cladocera</taxon>
        <taxon>Anomopoda</taxon>
        <taxon>Daphniidae</taxon>
        <taxon>Daphnia</taxon>
    </lineage>
</organism>
<keyword evidence="3" id="KW-0547">Nucleotide-binding</keyword>
<keyword evidence="4 8" id="KW-0418">Kinase</keyword>
<dbReference type="PANTHER" id="PTHR12400">
    <property type="entry name" value="INOSITOL POLYPHOSPHATE KINASE"/>
    <property type="match status" value="1"/>
</dbReference>
<dbReference type="Pfam" id="PF03770">
    <property type="entry name" value="IPK"/>
    <property type="match status" value="1"/>
</dbReference>
<dbReference type="InterPro" id="IPR038286">
    <property type="entry name" value="IPK_sf"/>
</dbReference>
<name>A0A0P5ZIN7_9CRUS</name>
<dbReference type="GO" id="GO:0005524">
    <property type="term" value="F:ATP binding"/>
    <property type="evidence" value="ECO:0007669"/>
    <property type="project" value="UniProtKB-KW"/>
</dbReference>
<dbReference type="PANTHER" id="PTHR12400:SF51">
    <property type="entry name" value="INOSITOL POLYPHOSPHATE MULTIKINASE"/>
    <property type="match status" value="1"/>
</dbReference>
<evidence type="ECO:0000313" key="10">
    <source>
        <dbReference type="Proteomes" id="UP000076858"/>
    </source>
</evidence>
<dbReference type="GO" id="GO:0032958">
    <property type="term" value="P:inositol phosphate biosynthetic process"/>
    <property type="evidence" value="ECO:0007669"/>
    <property type="project" value="InterPro"/>
</dbReference>
<dbReference type="Gene3D" id="3.30.470.160">
    <property type="entry name" value="Inositol polyphosphate kinase"/>
    <property type="match status" value="1"/>
</dbReference>
<evidence type="ECO:0000256" key="8">
    <source>
        <dbReference type="RuleBase" id="RU363090"/>
    </source>
</evidence>
<protein>
    <recommendedName>
        <fullName evidence="8">Kinase</fullName>
        <ecNumber evidence="8">2.7.-.-</ecNumber>
    </recommendedName>
</protein>
<dbReference type="Proteomes" id="UP000076858">
    <property type="component" value="Unassembled WGS sequence"/>
</dbReference>
<sequence>MSVTELPDQAVPLEHQIAGHRHEKGNLYSGMLKHIDGYVMKPVQNNQRGKTEIEFYEQVFQSSHPTLSKLKCLVPHFFGLHQFVSDTAVHYYIKMEDIAAGMLKPCIADIKIGRQTWDPYSSPEKQFTENMKYSGTKQPLAFCIPGMSIYDVASDQVLKLDKHYGRSLNSDTVRDALRLYFNSTQIVEKRLLAEILRQLNTVRMWFEEQRHFLFYATSLLLVYDADLLKERSNVLNVRIRMIDFAHVYPAHNSRDSNYLEGLCKLIQIISSIQ</sequence>
<comment type="catalytic activity">
    <reaction evidence="7">
        <text>1D-myo-inositol 1,3,4,6-tetrakisphosphate + ATP = 1D-myo-inositol 1,3,4,5,6-pentakisphosphate + ADP + H(+)</text>
        <dbReference type="Rhea" id="RHEA:12717"/>
        <dbReference type="ChEBI" id="CHEBI:15378"/>
        <dbReference type="ChEBI" id="CHEBI:30616"/>
        <dbReference type="ChEBI" id="CHEBI:57660"/>
        <dbReference type="ChEBI" id="CHEBI:57733"/>
        <dbReference type="ChEBI" id="CHEBI:456216"/>
        <dbReference type="EC" id="2.7.1.140"/>
    </reaction>
</comment>
<dbReference type="EC" id="2.7.-.-" evidence="8"/>
<accession>A0A0P5ZIN7</accession>
<keyword evidence="2 8" id="KW-0808">Transferase</keyword>
<dbReference type="SUPFAM" id="SSF56104">
    <property type="entry name" value="SAICAR synthase-like"/>
    <property type="match status" value="1"/>
</dbReference>
<evidence type="ECO:0000256" key="5">
    <source>
        <dbReference type="ARBA" id="ARBA00022840"/>
    </source>
</evidence>
<comment type="caution">
    <text evidence="9">The sequence shown here is derived from an EMBL/GenBank/DDBJ whole genome shotgun (WGS) entry which is preliminary data.</text>
</comment>
<evidence type="ECO:0000256" key="3">
    <source>
        <dbReference type="ARBA" id="ARBA00022741"/>
    </source>
</evidence>
<reference evidence="9 10" key="1">
    <citation type="submission" date="2016-03" db="EMBL/GenBank/DDBJ databases">
        <title>EvidentialGene: Evidence-directed Construction of Genes on Genomes.</title>
        <authorList>
            <person name="Gilbert D.G."/>
            <person name="Choi J.-H."/>
            <person name="Mockaitis K."/>
            <person name="Colbourne J."/>
            <person name="Pfrender M."/>
        </authorList>
    </citation>
    <scope>NUCLEOTIDE SEQUENCE [LARGE SCALE GENOMIC DNA]</scope>
    <source>
        <strain evidence="9 10">Xinb3</strain>
        <tissue evidence="9">Complete organism</tissue>
    </source>
</reference>
<dbReference type="EMBL" id="LRGB01001221">
    <property type="protein sequence ID" value="KZS13328.1"/>
    <property type="molecule type" value="Genomic_DNA"/>
</dbReference>
<evidence type="ECO:0000256" key="2">
    <source>
        <dbReference type="ARBA" id="ARBA00022679"/>
    </source>
</evidence>
<comment type="catalytic activity">
    <reaction evidence="6">
        <text>1D-myo-inositol 1,4,5-trisphosphate + 2 ATP = 1D-myo-inositol 1,3,4,5,6-pentakisphosphate + 2 ADP + 2 H(+)</text>
        <dbReference type="Rhea" id="RHEA:32359"/>
        <dbReference type="ChEBI" id="CHEBI:15378"/>
        <dbReference type="ChEBI" id="CHEBI:30616"/>
        <dbReference type="ChEBI" id="CHEBI:57733"/>
        <dbReference type="ChEBI" id="CHEBI:203600"/>
        <dbReference type="ChEBI" id="CHEBI:456216"/>
        <dbReference type="EC" id="2.7.1.151"/>
    </reaction>
</comment>
<evidence type="ECO:0000313" key="9">
    <source>
        <dbReference type="EMBL" id="KZS13328.1"/>
    </source>
</evidence>
<dbReference type="GO" id="GO:0005737">
    <property type="term" value="C:cytoplasm"/>
    <property type="evidence" value="ECO:0007669"/>
    <property type="project" value="TreeGrafter"/>
</dbReference>
<proteinExistence type="inferred from homology"/>
<dbReference type="AlphaFoldDB" id="A0A0P5ZIN7"/>